<dbReference type="EMBL" id="JAUCMV010000004">
    <property type="protein sequence ID" value="KAK0406739.1"/>
    <property type="molecule type" value="Genomic_DNA"/>
</dbReference>
<dbReference type="InterPro" id="IPR029058">
    <property type="entry name" value="AB_hydrolase_fold"/>
</dbReference>
<evidence type="ECO:0000313" key="4">
    <source>
        <dbReference type="EMBL" id="KAK0406739.1"/>
    </source>
</evidence>
<comment type="caution">
    <text evidence="4">The sequence shown here is derived from an EMBL/GenBank/DDBJ whole genome shotgun (WGS) entry which is preliminary data.</text>
</comment>
<dbReference type="GO" id="GO:0006629">
    <property type="term" value="P:lipid metabolic process"/>
    <property type="evidence" value="ECO:0007669"/>
    <property type="project" value="InterPro"/>
</dbReference>
<protein>
    <recommendedName>
        <fullName evidence="3">Fungal lipase-type domain-containing protein</fullName>
    </recommendedName>
</protein>
<reference evidence="4" key="1">
    <citation type="submission" date="2023-06" db="EMBL/GenBank/DDBJ databases">
        <title>Genomic analysis of the entomopathogenic nematode Steinernema hermaphroditum.</title>
        <authorList>
            <person name="Schwarz E.M."/>
            <person name="Heppert J.K."/>
            <person name="Baniya A."/>
            <person name="Schwartz H.T."/>
            <person name="Tan C.-H."/>
            <person name="Antoshechkin I."/>
            <person name="Sternberg P.W."/>
            <person name="Goodrich-Blair H."/>
            <person name="Dillman A.R."/>
        </authorList>
    </citation>
    <scope>NUCLEOTIDE SEQUENCE</scope>
    <source>
        <strain evidence="4">PS9179</strain>
        <tissue evidence="4">Whole animal</tissue>
    </source>
</reference>
<feature type="domain" description="Fungal lipase-type" evidence="3">
    <location>
        <begin position="91"/>
        <end position="226"/>
    </location>
</feature>
<keyword evidence="2" id="KW-0732">Signal</keyword>
<dbReference type="PANTHER" id="PTHR45908">
    <property type="entry name" value="PROTEIN CBG11750-RELATED"/>
    <property type="match status" value="1"/>
</dbReference>
<feature type="signal peptide" evidence="2">
    <location>
        <begin position="1"/>
        <end position="17"/>
    </location>
</feature>
<feature type="chain" id="PRO_5041446656" description="Fungal lipase-type domain-containing protein" evidence="2">
    <location>
        <begin position="18"/>
        <end position="687"/>
    </location>
</feature>
<keyword evidence="5" id="KW-1185">Reference proteome</keyword>
<dbReference type="AlphaFoldDB" id="A0AA39HJX3"/>
<evidence type="ECO:0000256" key="1">
    <source>
        <dbReference type="SAM" id="Coils"/>
    </source>
</evidence>
<sequence>MWWRLLVFVSGCLTATAQTYGVYNESFAIQMLNMVAASYASNYSSMTQCLEKTFPKRRWKIWRNQSVPCDSRGGICHGFSAISFFDMKILISFRGTENFDQLLEEINSGIADNMVLYNNVQGQGSVIRYFYEAVEEIYGSLDVANLIMSYPSFDIWVTGHSIGGALASLTALKIAMVEGHGEQIKVVTFGEPRIGDFHLAYTLRSFLPNLFRVVHGSDPIPHGPPCGDADVFCKSGCPLEEAKPFHAPQEVWYSKLTKEMPNGHYRLCDNQPGGGEDPTCSNSVDCIKSLQAAEMHFNYFNHFIPDYGKAGCVDFAAGHSISASLVAPYRSWCQCSNFSGSLCYSAKRSDRNPIRAVTSFSSVLSLAFPSALPKSTCIRRVMAVDDRSKTCTNRLAEFEGLFERCGFPDDVKTEKRMLLEQKLEETCEREYERLENEVAEMDREAANYYSEVQRLRGLLEMEPFSINESCKIFQKREVLYKEQKALREEYDSRYQEQCDLLERYEMLARVRLMPEEIADRVPPKEDVLLTQLRTNQIKEQLARLEVEIKERSRHLTEMQTAAKKLMSVLFPDKGFTDDFLWFTSKSLHNKLNDHDMEEYNKTMTKLRSLHQEKFHDEIKHPELDNKERPEANNLHLNQPRQIADDNEFIKCLLVITKHPAFVQFLDRDHKQKSKFQRLLAKYEYNAQ</sequence>
<feature type="coiled-coil region" evidence="1">
    <location>
        <begin position="417"/>
        <end position="451"/>
    </location>
</feature>
<name>A0AA39HJX3_9BILA</name>
<evidence type="ECO:0000256" key="2">
    <source>
        <dbReference type="SAM" id="SignalP"/>
    </source>
</evidence>
<dbReference type="Gene3D" id="3.40.50.1820">
    <property type="entry name" value="alpha/beta hydrolase"/>
    <property type="match status" value="1"/>
</dbReference>
<accession>A0AA39HJX3</accession>
<proteinExistence type="predicted"/>
<dbReference type="InterPro" id="IPR002921">
    <property type="entry name" value="Fungal_lipase-type"/>
</dbReference>
<evidence type="ECO:0000259" key="3">
    <source>
        <dbReference type="Pfam" id="PF01764"/>
    </source>
</evidence>
<organism evidence="4 5">
    <name type="scientific">Steinernema hermaphroditum</name>
    <dbReference type="NCBI Taxonomy" id="289476"/>
    <lineage>
        <taxon>Eukaryota</taxon>
        <taxon>Metazoa</taxon>
        <taxon>Ecdysozoa</taxon>
        <taxon>Nematoda</taxon>
        <taxon>Chromadorea</taxon>
        <taxon>Rhabditida</taxon>
        <taxon>Tylenchina</taxon>
        <taxon>Panagrolaimomorpha</taxon>
        <taxon>Strongyloidoidea</taxon>
        <taxon>Steinernematidae</taxon>
        <taxon>Steinernema</taxon>
    </lineage>
</organism>
<keyword evidence="1" id="KW-0175">Coiled coil</keyword>
<dbReference type="CDD" id="cd00519">
    <property type="entry name" value="Lipase_3"/>
    <property type="match status" value="1"/>
</dbReference>
<dbReference type="Pfam" id="PF01764">
    <property type="entry name" value="Lipase_3"/>
    <property type="match status" value="1"/>
</dbReference>
<evidence type="ECO:0000313" key="5">
    <source>
        <dbReference type="Proteomes" id="UP001175271"/>
    </source>
</evidence>
<gene>
    <name evidence="4" type="ORF">QR680_018774</name>
</gene>
<dbReference type="SUPFAM" id="SSF53474">
    <property type="entry name" value="alpha/beta-Hydrolases"/>
    <property type="match status" value="1"/>
</dbReference>
<dbReference type="Proteomes" id="UP001175271">
    <property type="component" value="Unassembled WGS sequence"/>
</dbReference>